<proteinExistence type="predicted"/>
<reference evidence="2" key="1">
    <citation type="journal article" date="2019" name="Int. J. Syst. Evol. Microbiol.">
        <title>The Global Catalogue of Microorganisms (GCM) 10K type strain sequencing project: providing services to taxonomists for standard genome sequencing and annotation.</title>
        <authorList>
            <consortium name="The Broad Institute Genomics Platform"/>
            <consortium name="The Broad Institute Genome Sequencing Center for Infectious Disease"/>
            <person name="Wu L."/>
            <person name="Ma J."/>
        </authorList>
    </citation>
    <scope>NUCLEOTIDE SEQUENCE [LARGE SCALE GENOMIC DNA]</scope>
    <source>
        <strain evidence="2">CGMCC 4.7645</strain>
    </source>
</reference>
<keyword evidence="1" id="KW-0067">ATP-binding</keyword>
<dbReference type="EMBL" id="JBHUKR010000010">
    <property type="protein sequence ID" value="MFD2419024.1"/>
    <property type="molecule type" value="Genomic_DNA"/>
</dbReference>
<dbReference type="SUPFAM" id="SSF52540">
    <property type="entry name" value="P-loop containing nucleoside triphosphate hydrolases"/>
    <property type="match status" value="1"/>
</dbReference>
<evidence type="ECO:0000313" key="1">
    <source>
        <dbReference type="EMBL" id="MFD2419024.1"/>
    </source>
</evidence>
<protein>
    <submittedName>
        <fullName evidence="1">ATP-binding protein</fullName>
    </submittedName>
</protein>
<evidence type="ECO:0000313" key="2">
    <source>
        <dbReference type="Proteomes" id="UP001597417"/>
    </source>
</evidence>
<keyword evidence="1" id="KW-0547">Nucleotide-binding</keyword>
<gene>
    <name evidence="1" type="ORF">ACFSXZ_22080</name>
</gene>
<name>A0ABW5FXT6_9PSEU</name>
<dbReference type="Proteomes" id="UP001597417">
    <property type="component" value="Unassembled WGS sequence"/>
</dbReference>
<dbReference type="GO" id="GO:0005524">
    <property type="term" value="F:ATP binding"/>
    <property type="evidence" value="ECO:0007669"/>
    <property type="project" value="UniProtKB-KW"/>
</dbReference>
<accession>A0ABW5FXT6</accession>
<keyword evidence="2" id="KW-1185">Reference proteome</keyword>
<dbReference type="RefSeq" id="WP_378267043.1">
    <property type="nucleotide sequence ID" value="NZ_JBHUKR010000010.1"/>
</dbReference>
<comment type="caution">
    <text evidence="1">The sequence shown here is derived from an EMBL/GenBank/DDBJ whole genome shotgun (WGS) entry which is preliminary data.</text>
</comment>
<dbReference type="InterPro" id="IPR027417">
    <property type="entry name" value="P-loop_NTPase"/>
</dbReference>
<organism evidence="1 2">
    <name type="scientific">Amycolatopsis pigmentata</name>
    <dbReference type="NCBI Taxonomy" id="450801"/>
    <lineage>
        <taxon>Bacteria</taxon>
        <taxon>Bacillati</taxon>
        <taxon>Actinomycetota</taxon>
        <taxon>Actinomycetes</taxon>
        <taxon>Pseudonocardiales</taxon>
        <taxon>Pseudonocardiaceae</taxon>
        <taxon>Amycolatopsis</taxon>
    </lineage>
</organism>
<sequence length="1202" mass="131937">MTTATKTTRRTRQTKAVAHIPEGISLVGSEMRSTNLERDVRDQHLYSPYVGARALDVLDRITNAIADLKRTRAFSFTGPYGSGKSTLANLFDAFLGHDPGRQSEAEAAVATTNHGLAARLARVRGELAPQGFLGAVATADREPLATTVRRALQTAAERRWKRRPPKSVAQALAACTEHRVPTTESLVEAVSALCAEAPVLLIIDEFGKTLEHLAAEGDSSSAENDVYLLQVLAEKGAGRSGLRLFMVTLQHLAFTDYASRSSTIQSKEWAKVQGRFEDITFAPNLGDAVHLLRRRLDLSSVKPAGRKLIDTQAQAAAAAWRTHALNAIVDISQEMFADLYPLHPLTAIAAPLLAAQIGQHDRSLTGFLGSDEPHTVRRALDTLTTKTPTRASTLRLPQLYDYFFASGRTTLLASANASRWLEVDRRINEANGLPPEDQNVLKTIGILNLIDVDGVLRATPAMIQFALHDPTDAQDPERFAALQERLDKLEASSFVVHREYSDEYRIWQGTDVKIDNRVNDIAGRLEAPDVVRYFNQQLGTVLPVAVVAGGHSQRTGMLRYFRTAISHRTDKLPGPEVVTDAADGLIVYHFGPLTDRPVVNSPLPVLIGTSSKSATVLQAGITLVALQELLEDKTLDRIAVNEIKERIADISHRIGSLLDEAFNPVSPQSSWHLWAAGNDTSTEPREQIKARSYSGLVSKACDAVYPFTPHIRNEMVGRHQLTSIASKTRRELLTAMLQKSGYPLLGYDTTRYTAERAMYAGVVQYLGLHREAKAFVSSSTGNGIFTHGISRPNKEQQNESIHPAWEALEEALTNAKQPTPIVDIYHQLMAPPYGVKAGVVPILVVTALILRAEDVALFEEGNYCQRLTPDIIERLNVPYPDRFTVKAMPIGRGQRRLVVDRLASSLDVDAPTSPSARNPRLLAVTRAMLERVMMLVPYARQTRRLSSDALTIRDVLSNATDPDELVFVALPKSLGFAPISLNAIKDEPTANAFVDQLITALNDLSGASAALRQEIVTTMGRAFRLPPDLGELRSGLTERLRGFANAPLELNLQGFVSRVLNETLSDEDWLDPIIIRLTNKALGDWTDRDAEGFSRRVEEMARALDRVSHLYDVHRSPALDTSGGRAEPRQIETRLLTLTTAGGAEERTLIHVPKKSRQAADKLVVSVIRQAEKALGPDGARILLAALAERLAAATQDPTQQR</sequence>